<gene>
    <name evidence="6" type="ORF">FB458_2289</name>
</gene>
<evidence type="ECO:0000313" key="6">
    <source>
        <dbReference type="EMBL" id="TQJ09181.1"/>
    </source>
</evidence>
<keyword evidence="3 6" id="KW-0808">Transferase</keyword>
<evidence type="ECO:0000313" key="7">
    <source>
        <dbReference type="Proteomes" id="UP000317893"/>
    </source>
</evidence>
<dbReference type="PANTHER" id="PTHR45947">
    <property type="entry name" value="SULFOQUINOVOSYL TRANSFERASE SQD2"/>
    <property type="match status" value="1"/>
</dbReference>
<dbReference type="AlphaFoldDB" id="A0A542E1F6"/>
<keyword evidence="2" id="KW-0328">Glycosyltransferase</keyword>
<dbReference type="SUPFAM" id="SSF53756">
    <property type="entry name" value="UDP-Glycosyltransferase/glycogen phosphorylase"/>
    <property type="match status" value="1"/>
</dbReference>
<evidence type="ECO:0000256" key="4">
    <source>
        <dbReference type="SAM" id="MobiDB-lite"/>
    </source>
</evidence>
<proteinExistence type="predicted"/>
<feature type="compositionally biased region" description="Low complexity" evidence="4">
    <location>
        <begin position="1"/>
        <end position="15"/>
    </location>
</feature>
<dbReference type="Pfam" id="PF13439">
    <property type="entry name" value="Glyco_transf_4"/>
    <property type="match status" value="1"/>
</dbReference>
<dbReference type="PANTHER" id="PTHR45947:SF3">
    <property type="entry name" value="SULFOQUINOVOSYL TRANSFERASE SQD2"/>
    <property type="match status" value="1"/>
</dbReference>
<feature type="domain" description="Glycosyltransferase subfamily 4-like N-terminal" evidence="5">
    <location>
        <begin position="58"/>
        <end position="219"/>
    </location>
</feature>
<dbReference type="InterPro" id="IPR028098">
    <property type="entry name" value="Glyco_trans_4-like_N"/>
</dbReference>
<dbReference type="RefSeq" id="WP_141848592.1">
    <property type="nucleotide sequence ID" value="NZ_BAAAPR010000005.1"/>
</dbReference>
<dbReference type="OrthoDB" id="9792269at2"/>
<evidence type="ECO:0000259" key="5">
    <source>
        <dbReference type="Pfam" id="PF13439"/>
    </source>
</evidence>
<sequence>MTVQPAAPAGAAPGPAATPPAPGAQAAPSAPTAPAPLAVRRRGLTIAMVGQKGLPATIGGIEHHVEQVGARLAERGHDVVVYSRDTYGDIPADGRYRGMRVVAAPTIGTKHLDAIVHSGSSTLKAMAAKADIVHFHALGPGLVAPLPRFLSGSRVVLTVHGLDNARDKWGKAAQAVLGTAHWMSGHVPDATVVVSRELQAHYARTFHREAAYITNGVPTPERVDAPEVPRRFGLEPGRYLMFVGRLVPEKRPDLLVRAFRESAYDGQLAVVGVSSFTDGFTAQLRELAADDERIVFTGFVGGRDLAALFQHARLLVQPSDLEGLPLTLLESVAHGCHVLASDIAPHREVLGRGTPAHRLFPAGDLDALRAGIEAPVDGDAWDVPEREAILQHYSWDRATEQLEQLYLELLARPRGLRRLGRANGTP</sequence>
<evidence type="ECO:0000256" key="2">
    <source>
        <dbReference type="ARBA" id="ARBA00022676"/>
    </source>
</evidence>
<dbReference type="Pfam" id="PF13692">
    <property type="entry name" value="Glyco_trans_1_4"/>
    <property type="match status" value="1"/>
</dbReference>
<dbReference type="InterPro" id="IPR050194">
    <property type="entry name" value="Glycosyltransferase_grp1"/>
</dbReference>
<dbReference type="EMBL" id="VFMN01000001">
    <property type="protein sequence ID" value="TQJ09181.1"/>
    <property type="molecule type" value="Genomic_DNA"/>
</dbReference>
<feature type="compositionally biased region" description="Low complexity" evidence="4">
    <location>
        <begin position="23"/>
        <end position="32"/>
    </location>
</feature>
<name>A0A542E1F6_9MICO</name>
<accession>A0A542E1F6</accession>
<evidence type="ECO:0000256" key="1">
    <source>
        <dbReference type="ARBA" id="ARBA00021292"/>
    </source>
</evidence>
<dbReference type="GO" id="GO:0016758">
    <property type="term" value="F:hexosyltransferase activity"/>
    <property type="evidence" value="ECO:0007669"/>
    <property type="project" value="TreeGrafter"/>
</dbReference>
<dbReference type="Gene3D" id="3.40.50.2000">
    <property type="entry name" value="Glycogen Phosphorylase B"/>
    <property type="match status" value="2"/>
</dbReference>
<comment type="caution">
    <text evidence="6">The sequence shown here is derived from an EMBL/GenBank/DDBJ whole genome shotgun (WGS) entry which is preliminary data.</text>
</comment>
<keyword evidence="7" id="KW-1185">Reference proteome</keyword>
<feature type="region of interest" description="Disordered" evidence="4">
    <location>
        <begin position="1"/>
        <end position="32"/>
    </location>
</feature>
<dbReference type="Proteomes" id="UP000317893">
    <property type="component" value="Unassembled WGS sequence"/>
</dbReference>
<organism evidence="6 7">
    <name type="scientific">Lapillicoccus jejuensis</name>
    <dbReference type="NCBI Taxonomy" id="402171"/>
    <lineage>
        <taxon>Bacteria</taxon>
        <taxon>Bacillati</taxon>
        <taxon>Actinomycetota</taxon>
        <taxon>Actinomycetes</taxon>
        <taxon>Micrococcales</taxon>
        <taxon>Intrasporangiaceae</taxon>
        <taxon>Lapillicoccus</taxon>
    </lineage>
</organism>
<protein>
    <recommendedName>
        <fullName evidence="1">D-inositol 3-phosphate glycosyltransferase</fullName>
    </recommendedName>
</protein>
<dbReference type="CDD" id="cd03801">
    <property type="entry name" value="GT4_PimA-like"/>
    <property type="match status" value="1"/>
</dbReference>
<evidence type="ECO:0000256" key="3">
    <source>
        <dbReference type="ARBA" id="ARBA00022679"/>
    </source>
</evidence>
<reference evidence="6 7" key="1">
    <citation type="submission" date="2019-06" db="EMBL/GenBank/DDBJ databases">
        <title>Sequencing the genomes of 1000 actinobacteria strains.</title>
        <authorList>
            <person name="Klenk H.-P."/>
        </authorList>
    </citation>
    <scope>NUCLEOTIDE SEQUENCE [LARGE SCALE GENOMIC DNA]</scope>
    <source>
        <strain evidence="6 7">DSM 18607</strain>
    </source>
</reference>
<dbReference type="GO" id="GO:1901137">
    <property type="term" value="P:carbohydrate derivative biosynthetic process"/>
    <property type="evidence" value="ECO:0007669"/>
    <property type="project" value="UniProtKB-ARBA"/>
</dbReference>